<evidence type="ECO:0000256" key="10">
    <source>
        <dbReference type="RuleBase" id="RU363063"/>
    </source>
</evidence>
<evidence type="ECO:0000256" key="7">
    <source>
        <dbReference type="ARBA" id="ARBA00022989"/>
    </source>
</evidence>
<dbReference type="InterPro" id="IPR002659">
    <property type="entry name" value="Glyco_trans_31"/>
</dbReference>
<keyword evidence="4" id="KW-0808">Transferase</keyword>
<dbReference type="PANTHER" id="PTHR11214">
    <property type="entry name" value="BETA-1,3-N-ACETYLGLUCOSAMINYLTRANSFERASE"/>
    <property type="match status" value="1"/>
</dbReference>
<evidence type="ECO:0000313" key="13">
    <source>
        <dbReference type="Proteomes" id="UP001230188"/>
    </source>
</evidence>
<keyword evidence="8 10" id="KW-0333">Golgi apparatus</keyword>
<dbReference type="Gene3D" id="3.90.550.50">
    <property type="match status" value="1"/>
</dbReference>
<dbReference type="GO" id="GO:0000139">
    <property type="term" value="C:Golgi membrane"/>
    <property type="evidence" value="ECO:0007669"/>
    <property type="project" value="UniProtKB-SubCell"/>
</dbReference>
<evidence type="ECO:0000256" key="4">
    <source>
        <dbReference type="ARBA" id="ARBA00022679"/>
    </source>
</evidence>
<keyword evidence="6" id="KW-0735">Signal-anchor</keyword>
<evidence type="ECO:0000256" key="11">
    <source>
        <dbReference type="SAM" id="MobiDB-lite"/>
    </source>
</evidence>
<dbReference type="Pfam" id="PF01762">
    <property type="entry name" value="Galactosyl_T"/>
    <property type="match status" value="1"/>
</dbReference>
<comment type="caution">
    <text evidence="12">The sequence shown here is derived from an EMBL/GenBank/DDBJ whole genome shotgun (WGS) entry which is preliminary data.</text>
</comment>
<evidence type="ECO:0000313" key="12">
    <source>
        <dbReference type="EMBL" id="KAJ8614202.1"/>
    </source>
</evidence>
<evidence type="ECO:0000256" key="3">
    <source>
        <dbReference type="ARBA" id="ARBA00022676"/>
    </source>
</evidence>
<keyword evidence="5" id="KW-0812">Transmembrane</keyword>
<dbReference type="Proteomes" id="UP001230188">
    <property type="component" value="Unassembled WGS sequence"/>
</dbReference>
<organism evidence="12 13">
    <name type="scientific">Chrysophaeum taylorii</name>
    <dbReference type="NCBI Taxonomy" id="2483200"/>
    <lineage>
        <taxon>Eukaryota</taxon>
        <taxon>Sar</taxon>
        <taxon>Stramenopiles</taxon>
        <taxon>Ochrophyta</taxon>
        <taxon>Pelagophyceae</taxon>
        <taxon>Pelagomonadales</taxon>
        <taxon>Pelagomonadaceae</taxon>
        <taxon>Chrysophaeum</taxon>
    </lineage>
</organism>
<evidence type="ECO:0000256" key="1">
    <source>
        <dbReference type="ARBA" id="ARBA00004323"/>
    </source>
</evidence>
<keyword evidence="9" id="KW-0472">Membrane</keyword>
<keyword evidence="13" id="KW-1185">Reference proteome</keyword>
<keyword evidence="3 10" id="KW-0328">Glycosyltransferase</keyword>
<keyword evidence="7" id="KW-1133">Transmembrane helix</keyword>
<evidence type="ECO:0000256" key="9">
    <source>
        <dbReference type="ARBA" id="ARBA00023136"/>
    </source>
</evidence>
<evidence type="ECO:0000256" key="8">
    <source>
        <dbReference type="ARBA" id="ARBA00023034"/>
    </source>
</evidence>
<sequence>MRADHRADDAAAAEGCPQHTGGLFVAIPSAATNLDRRNAIRRTWCRRAVRARVSFFVGGPATPALDAERAAHGDLVFVDVEDAATNVTAKLLASLHLFAARGNYTHYVRAEDDCYLFVDRLEFSLRGRPDEVRAAFFTDIIDYPRGFAVVLPATVATALARLDADVGFGLGSRGKGPRPRGAKGAWLRDRWWNDDTFLGLLLYPLNLVFAHDPRFHDLPGRGPNAAQLSLTSIAVNSVQTPAEFSAVHAGTPPTARNTWTRDGNTLRVRADVDGTPVNFQLAIGDHACARDAARAAARLCTHFPKLPPSECQNARVALLAVCDEASAPPALWPARHSRPREPGLVGASTAPLLDLE</sequence>
<accession>A0AAD7UP88</accession>
<reference evidence="12" key="1">
    <citation type="submission" date="2023-01" db="EMBL/GenBank/DDBJ databases">
        <title>Metagenome sequencing of chrysophaentin producing Chrysophaeum taylorii.</title>
        <authorList>
            <person name="Davison J."/>
            <person name="Bewley C."/>
        </authorList>
    </citation>
    <scope>NUCLEOTIDE SEQUENCE</scope>
    <source>
        <strain evidence="12">NIES-1699</strain>
    </source>
</reference>
<proteinExistence type="inferred from homology"/>
<evidence type="ECO:0000256" key="2">
    <source>
        <dbReference type="ARBA" id="ARBA00008661"/>
    </source>
</evidence>
<feature type="region of interest" description="Disordered" evidence="11">
    <location>
        <begin position="333"/>
        <end position="356"/>
    </location>
</feature>
<gene>
    <name evidence="12" type="ORF">CTAYLR_001100</name>
</gene>
<dbReference type="EC" id="2.4.1.-" evidence="10"/>
<dbReference type="GO" id="GO:0016758">
    <property type="term" value="F:hexosyltransferase activity"/>
    <property type="evidence" value="ECO:0007669"/>
    <property type="project" value="InterPro"/>
</dbReference>
<dbReference type="EMBL" id="JAQMWT010000009">
    <property type="protein sequence ID" value="KAJ8614202.1"/>
    <property type="molecule type" value="Genomic_DNA"/>
</dbReference>
<comment type="subcellular location">
    <subcellularLocation>
        <location evidence="1 10">Golgi apparatus membrane</location>
        <topology evidence="1 10">Single-pass type II membrane protein</topology>
    </subcellularLocation>
</comment>
<name>A0AAD7UP88_9STRA</name>
<dbReference type="PANTHER" id="PTHR11214:SF3">
    <property type="entry name" value="BETA-1,3-GALACTOSYLTRANSFERASE 6"/>
    <property type="match status" value="1"/>
</dbReference>
<protein>
    <recommendedName>
        <fullName evidence="10">Hexosyltransferase</fullName>
        <ecNumber evidence="10">2.4.1.-</ecNumber>
    </recommendedName>
</protein>
<dbReference type="AlphaFoldDB" id="A0AAD7UP88"/>
<evidence type="ECO:0000256" key="5">
    <source>
        <dbReference type="ARBA" id="ARBA00022692"/>
    </source>
</evidence>
<evidence type="ECO:0000256" key="6">
    <source>
        <dbReference type="ARBA" id="ARBA00022968"/>
    </source>
</evidence>
<comment type="similarity">
    <text evidence="2 10">Belongs to the glycosyltransferase 31 family.</text>
</comment>
<dbReference type="GO" id="GO:0006493">
    <property type="term" value="P:protein O-linked glycosylation"/>
    <property type="evidence" value="ECO:0007669"/>
    <property type="project" value="TreeGrafter"/>
</dbReference>